<dbReference type="GeneID" id="9940447"/>
<dbReference type="InParanoid" id="A0A1S0U591"/>
<dbReference type="CTD" id="9940447"/>
<dbReference type="AlphaFoldDB" id="A0A1S0U591"/>
<protein>
    <submittedName>
        <fullName evidence="1">Uncharacterized protein</fullName>
    </submittedName>
</protein>
<gene>
    <name evidence="1" type="ORF">LOAG_03060</name>
</gene>
<proteinExistence type="predicted"/>
<accession>A0A1S0U591</accession>
<dbReference type="KEGG" id="loa:LOAG_03060"/>
<dbReference type="RefSeq" id="XP_003138645.1">
    <property type="nucleotide sequence ID" value="XM_003138597.1"/>
</dbReference>
<sequence>MENGLDFNRWRNLGINDITALLLIFNCNQSLLQWLFFQFICNGFFYTDDRCEHKHEGLVLLRKWECTKTASEMPVVNRVLLIRILIGRTIETDDGVSYKPARMNVCI</sequence>
<organism evidence="1">
    <name type="scientific">Loa loa</name>
    <name type="common">Eye worm</name>
    <name type="synonym">Filaria loa</name>
    <dbReference type="NCBI Taxonomy" id="7209"/>
    <lineage>
        <taxon>Eukaryota</taxon>
        <taxon>Metazoa</taxon>
        <taxon>Ecdysozoa</taxon>
        <taxon>Nematoda</taxon>
        <taxon>Chromadorea</taxon>
        <taxon>Rhabditida</taxon>
        <taxon>Spirurina</taxon>
        <taxon>Spiruromorpha</taxon>
        <taxon>Filarioidea</taxon>
        <taxon>Onchocercidae</taxon>
        <taxon>Loa</taxon>
    </lineage>
</organism>
<reference evidence="1" key="1">
    <citation type="submission" date="2012-04" db="EMBL/GenBank/DDBJ databases">
        <title>The Genome Sequence of Loa loa.</title>
        <authorList>
            <consortium name="The Broad Institute Genome Sequencing Platform"/>
            <consortium name="Broad Institute Genome Sequencing Center for Infectious Disease"/>
            <person name="Nutman T.B."/>
            <person name="Fink D.L."/>
            <person name="Russ C."/>
            <person name="Young S."/>
            <person name="Zeng Q."/>
            <person name="Gargeya S."/>
            <person name="Alvarado L."/>
            <person name="Berlin A."/>
            <person name="Chapman S.B."/>
            <person name="Chen Z."/>
            <person name="Freedman E."/>
            <person name="Gellesch M."/>
            <person name="Goldberg J."/>
            <person name="Griggs A."/>
            <person name="Gujja S."/>
            <person name="Heilman E.R."/>
            <person name="Heiman D."/>
            <person name="Howarth C."/>
            <person name="Mehta T."/>
            <person name="Neiman D."/>
            <person name="Pearson M."/>
            <person name="Roberts A."/>
            <person name="Saif S."/>
            <person name="Shea T."/>
            <person name="Shenoy N."/>
            <person name="Sisk P."/>
            <person name="Stolte C."/>
            <person name="Sykes S."/>
            <person name="White J."/>
            <person name="Yandava C."/>
            <person name="Haas B."/>
            <person name="Henn M.R."/>
            <person name="Nusbaum C."/>
            <person name="Birren B."/>
        </authorList>
    </citation>
    <scope>NUCLEOTIDE SEQUENCE [LARGE SCALE GENOMIC DNA]</scope>
</reference>
<evidence type="ECO:0000313" key="1">
    <source>
        <dbReference type="EMBL" id="EFO25426.1"/>
    </source>
</evidence>
<dbReference type="EMBL" id="JH712098">
    <property type="protein sequence ID" value="EFO25426.1"/>
    <property type="molecule type" value="Genomic_DNA"/>
</dbReference>
<name>A0A1S0U591_LOALO</name>